<reference evidence="1 2" key="1">
    <citation type="journal article" date="2012" name="Proc. Natl. Acad. Sci. U.S.A.">
        <title>Comparative genomics of Ceriporiopsis subvermispora and Phanerochaete chrysosporium provide insight into selective ligninolysis.</title>
        <authorList>
            <person name="Fernandez-Fueyo E."/>
            <person name="Ruiz-Duenas F.J."/>
            <person name="Ferreira P."/>
            <person name="Floudas D."/>
            <person name="Hibbett D.S."/>
            <person name="Canessa P."/>
            <person name="Larrondo L.F."/>
            <person name="James T.Y."/>
            <person name="Seelenfreund D."/>
            <person name="Lobos S."/>
            <person name="Polanco R."/>
            <person name="Tello M."/>
            <person name="Honda Y."/>
            <person name="Watanabe T."/>
            <person name="Watanabe T."/>
            <person name="Ryu J.S."/>
            <person name="Kubicek C.P."/>
            <person name="Schmoll M."/>
            <person name="Gaskell J."/>
            <person name="Hammel K.E."/>
            <person name="St John F.J."/>
            <person name="Vanden Wymelenberg A."/>
            <person name="Sabat G."/>
            <person name="Splinter BonDurant S."/>
            <person name="Syed K."/>
            <person name="Yadav J.S."/>
            <person name="Doddapaneni H."/>
            <person name="Subramanian V."/>
            <person name="Lavin J.L."/>
            <person name="Oguiza J.A."/>
            <person name="Perez G."/>
            <person name="Pisabarro A.G."/>
            <person name="Ramirez L."/>
            <person name="Santoyo F."/>
            <person name="Master E."/>
            <person name="Coutinho P.M."/>
            <person name="Henrissat B."/>
            <person name="Lombard V."/>
            <person name="Magnuson J.K."/>
            <person name="Kuees U."/>
            <person name="Hori C."/>
            <person name="Igarashi K."/>
            <person name="Samejima M."/>
            <person name="Held B.W."/>
            <person name="Barry K.W."/>
            <person name="LaButti K.M."/>
            <person name="Lapidus A."/>
            <person name="Lindquist E.A."/>
            <person name="Lucas S.M."/>
            <person name="Riley R."/>
            <person name="Salamov A.A."/>
            <person name="Hoffmeister D."/>
            <person name="Schwenk D."/>
            <person name="Hadar Y."/>
            <person name="Yarden O."/>
            <person name="de Vries R.P."/>
            <person name="Wiebenga A."/>
            <person name="Stenlid J."/>
            <person name="Eastwood D."/>
            <person name="Grigoriev I.V."/>
            <person name="Berka R.M."/>
            <person name="Blanchette R.A."/>
            <person name="Kersten P."/>
            <person name="Martinez A.T."/>
            <person name="Vicuna R."/>
            <person name="Cullen D."/>
        </authorList>
    </citation>
    <scope>NUCLEOTIDE SEQUENCE [LARGE SCALE GENOMIC DNA]</scope>
    <source>
        <strain evidence="1 2">B</strain>
    </source>
</reference>
<proteinExistence type="predicted"/>
<protein>
    <submittedName>
        <fullName evidence="1">Uncharacterized protein</fullName>
    </submittedName>
</protein>
<dbReference type="EMBL" id="KB445798">
    <property type="protein sequence ID" value="EMD36370.1"/>
    <property type="molecule type" value="Genomic_DNA"/>
</dbReference>
<evidence type="ECO:0000313" key="1">
    <source>
        <dbReference type="EMBL" id="EMD36370.1"/>
    </source>
</evidence>
<gene>
    <name evidence="1" type="ORF">CERSUDRAFT_66005</name>
</gene>
<name>M2QW86_CERS8</name>
<dbReference type="AlphaFoldDB" id="M2QW86"/>
<keyword evidence="2" id="KW-1185">Reference proteome</keyword>
<sequence>MISRGPRCCACAIRRGDEDLAVGLEANVECEGAELDAGCGADESRANGKSLASKLGVRVFLRIDSPCRVTRSAPQKFGTYSEDGNAVDVPPCADGVEYDSIALGYSCDCRCSPSKNLDTLCEFGLCPAMSGSASVEMQRITHMVDLSLPSRALRDLNRVARYPP</sequence>
<dbReference type="Proteomes" id="UP000016930">
    <property type="component" value="Unassembled WGS sequence"/>
</dbReference>
<evidence type="ECO:0000313" key="2">
    <source>
        <dbReference type="Proteomes" id="UP000016930"/>
    </source>
</evidence>
<organism evidence="1 2">
    <name type="scientific">Ceriporiopsis subvermispora (strain B)</name>
    <name type="common">White-rot fungus</name>
    <name type="synonym">Gelatoporia subvermispora</name>
    <dbReference type="NCBI Taxonomy" id="914234"/>
    <lineage>
        <taxon>Eukaryota</taxon>
        <taxon>Fungi</taxon>
        <taxon>Dikarya</taxon>
        <taxon>Basidiomycota</taxon>
        <taxon>Agaricomycotina</taxon>
        <taxon>Agaricomycetes</taxon>
        <taxon>Polyporales</taxon>
        <taxon>Gelatoporiaceae</taxon>
        <taxon>Gelatoporia</taxon>
    </lineage>
</organism>
<dbReference type="HOGENOM" id="CLU_1618802_0_0_1"/>
<accession>M2QW86</accession>